<keyword evidence="2" id="KW-1185">Reference proteome</keyword>
<reference evidence="2" key="2">
    <citation type="submission" date="2015-01" db="EMBL/GenBank/DDBJ databases">
        <title>Evolutionary Origins and Diversification of the Mycorrhizal Mutualists.</title>
        <authorList>
            <consortium name="DOE Joint Genome Institute"/>
            <consortium name="Mycorrhizal Genomics Consortium"/>
            <person name="Kohler A."/>
            <person name="Kuo A."/>
            <person name="Nagy L.G."/>
            <person name="Floudas D."/>
            <person name="Copeland A."/>
            <person name="Barry K.W."/>
            <person name="Cichocki N."/>
            <person name="Veneault-Fourrey C."/>
            <person name="LaButti K."/>
            <person name="Lindquist E.A."/>
            <person name="Lipzen A."/>
            <person name="Lundell T."/>
            <person name="Morin E."/>
            <person name="Murat C."/>
            <person name="Riley R."/>
            <person name="Ohm R."/>
            <person name="Sun H."/>
            <person name="Tunlid A."/>
            <person name="Henrissat B."/>
            <person name="Grigoriev I.V."/>
            <person name="Hibbett D.S."/>
            <person name="Martin F."/>
        </authorList>
    </citation>
    <scope>NUCLEOTIDE SEQUENCE [LARGE SCALE GENOMIC DNA]</scope>
    <source>
        <strain evidence="2">Ve08.2h10</strain>
    </source>
</reference>
<sequence>MVSGHTSKLVRWLVDHPVNCVILFSGDKGAPIQRVKLQVRQSKKSTQLSHRLSLRKTMNMARYSNHILPNSLMLYRIN</sequence>
<gene>
    <name evidence="1" type="ORF">PAXRUDRAFT_174663</name>
</gene>
<proteinExistence type="predicted"/>
<dbReference type="EMBL" id="KN828574">
    <property type="protein sequence ID" value="KIK74771.1"/>
    <property type="molecule type" value="Genomic_DNA"/>
</dbReference>
<dbReference type="InParanoid" id="A0A0D0CUI3"/>
<protein>
    <submittedName>
        <fullName evidence="1">Uncharacterized protein</fullName>
    </submittedName>
</protein>
<evidence type="ECO:0000313" key="1">
    <source>
        <dbReference type="EMBL" id="KIK74771.1"/>
    </source>
</evidence>
<dbReference type="OrthoDB" id="2693027at2759"/>
<evidence type="ECO:0000313" key="2">
    <source>
        <dbReference type="Proteomes" id="UP000054538"/>
    </source>
</evidence>
<dbReference type="Proteomes" id="UP000054538">
    <property type="component" value="Unassembled WGS sequence"/>
</dbReference>
<accession>A0A0D0CUI3</accession>
<dbReference type="HOGENOM" id="CLU_2622734_0_0_1"/>
<dbReference type="AlphaFoldDB" id="A0A0D0CUI3"/>
<name>A0A0D0CUI3_9AGAM</name>
<reference evidence="1 2" key="1">
    <citation type="submission" date="2014-04" db="EMBL/GenBank/DDBJ databases">
        <authorList>
            <consortium name="DOE Joint Genome Institute"/>
            <person name="Kuo A."/>
            <person name="Kohler A."/>
            <person name="Jargeat P."/>
            <person name="Nagy L.G."/>
            <person name="Floudas D."/>
            <person name="Copeland A."/>
            <person name="Barry K.W."/>
            <person name="Cichocki N."/>
            <person name="Veneault-Fourrey C."/>
            <person name="LaButti K."/>
            <person name="Lindquist E.A."/>
            <person name="Lipzen A."/>
            <person name="Lundell T."/>
            <person name="Morin E."/>
            <person name="Murat C."/>
            <person name="Sun H."/>
            <person name="Tunlid A."/>
            <person name="Henrissat B."/>
            <person name="Grigoriev I.V."/>
            <person name="Hibbett D.S."/>
            <person name="Martin F."/>
            <person name="Nordberg H.P."/>
            <person name="Cantor M.N."/>
            <person name="Hua S.X."/>
        </authorList>
    </citation>
    <scope>NUCLEOTIDE SEQUENCE [LARGE SCALE GENOMIC DNA]</scope>
    <source>
        <strain evidence="1 2">Ve08.2h10</strain>
    </source>
</reference>
<organism evidence="1 2">
    <name type="scientific">Paxillus rubicundulus Ve08.2h10</name>
    <dbReference type="NCBI Taxonomy" id="930991"/>
    <lineage>
        <taxon>Eukaryota</taxon>
        <taxon>Fungi</taxon>
        <taxon>Dikarya</taxon>
        <taxon>Basidiomycota</taxon>
        <taxon>Agaricomycotina</taxon>
        <taxon>Agaricomycetes</taxon>
        <taxon>Agaricomycetidae</taxon>
        <taxon>Boletales</taxon>
        <taxon>Paxilineae</taxon>
        <taxon>Paxillaceae</taxon>
        <taxon>Paxillus</taxon>
    </lineage>
</organism>